<dbReference type="FunCoup" id="A0A212Q069">
    <property type="interactions" value="68"/>
</dbReference>
<dbReference type="CDD" id="cd00683">
    <property type="entry name" value="Trans_IPPS_HH"/>
    <property type="match status" value="1"/>
</dbReference>
<proteinExistence type="predicted"/>
<dbReference type="OrthoDB" id="9787280at2"/>
<dbReference type="GO" id="GO:0016117">
    <property type="term" value="P:carotenoid biosynthetic process"/>
    <property type="evidence" value="ECO:0007669"/>
    <property type="project" value="UniProtKB-ARBA"/>
</dbReference>
<comment type="pathway">
    <text evidence="1">Carotenoid biosynthesis.</text>
</comment>
<dbReference type="SFLD" id="SFLDS00005">
    <property type="entry name" value="Isoprenoid_Synthase_Type_I"/>
    <property type="match status" value="1"/>
</dbReference>
<gene>
    <name evidence="3" type="ORF">SAMN02746019_00023560</name>
</gene>
<dbReference type="RefSeq" id="WP_159461525.1">
    <property type="nucleotide sequence ID" value="NZ_FYEK01000003.1"/>
</dbReference>
<dbReference type="SFLD" id="SFLDG01018">
    <property type="entry name" value="Squalene/Phytoene_Synthase_Lik"/>
    <property type="match status" value="1"/>
</dbReference>
<accession>A0A212Q069</accession>
<organism evidence="3 4">
    <name type="scientific">Thermoflexus hugenholtzii JAD2</name>
    <dbReference type="NCBI Taxonomy" id="877466"/>
    <lineage>
        <taxon>Bacteria</taxon>
        <taxon>Bacillati</taxon>
        <taxon>Chloroflexota</taxon>
        <taxon>Thermoflexia</taxon>
        <taxon>Thermoflexales</taxon>
        <taxon>Thermoflexaceae</taxon>
        <taxon>Thermoflexus</taxon>
    </lineage>
</organism>
<dbReference type="GO" id="GO:0051996">
    <property type="term" value="F:squalene synthase [NAD(P)H] activity"/>
    <property type="evidence" value="ECO:0007669"/>
    <property type="project" value="InterPro"/>
</dbReference>
<dbReference type="SFLD" id="SFLDG01212">
    <property type="entry name" value="Phytoene_synthase_like"/>
    <property type="match status" value="1"/>
</dbReference>
<dbReference type="InterPro" id="IPR044843">
    <property type="entry name" value="Trans_IPPS_bact-type"/>
</dbReference>
<dbReference type="EMBL" id="FYEK01000003">
    <property type="protein sequence ID" value="SNB52629.1"/>
    <property type="molecule type" value="Genomic_DNA"/>
</dbReference>
<dbReference type="AlphaFoldDB" id="A0A212Q069"/>
<dbReference type="InterPro" id="IPR033904">
    <property type="entry name" value="Trans_IPPS_HH"/>
</dbReference>
<dbReference type="GO" id="GO:0004311">
    <property type="term" value="F:geranylgeranyl diphosphate synthase activity"/>
    <property type="evidence" value="ECO:0007669"/>
    <property type="project" value="InterPro"/>
</dbReference>
<evidence type="ECO:0000313" key="4">
    <source>
        <dbReference type="Proteomes" id="UP000197025"/>
    </source>
</evidence>
<keyword evidence="4" id="KW-1185">Reference proteome</keyword>
<dbReference type="SUPFAM" id="SSF48576">
    <property type="entry name" value="Terpenoid synthases"/>
    <property type="match status" value="1"/>
</dbReference>
<dbReference type="InParanoid" id="A0A212Q069"/>
<dbReference type="Pfam" id="PF00494">
    <property type="entry name" value="SQS_PSY"/>
    <property type="match status" value="1"/>
</dbReference>
<dbReference type="PROSITE" id="PS01044">
    <property type="entry name" value="SQUALEN_PHYTOEN_SYN_1"/>
    <property type="match status" value="1"/>
</dbReference>
<dbReference type="Proteomes" id="UP000197025">
    <property type="component" value="Unassembled WGS sequence"/>
</dbReference>
<name>A0A212Q069_9CHLR</name>
<dbReference type="InterPro" id="IPR019845">
    <property type="entry name" value="Squalene/phytoene_synthase_CS"/>
</dbReference>
<dbReference type="InterPro" id="IPR002060">
    <property type="entry name" value="Squ/phyt_synthse"/>
</dbReference>
<dbReference type="PANTHER" id="PTHR31480">
    <property type="entry name" value="BIFUNCTIONAL LYCOPENE CYCLASE/PHYTOENE SYNTHASE"/>
    <property type="match status" value="1"/>
</dbReference>
<dbReference type="Gene3D" id="1.10.600.10">
    <property type="entry name" value="Farnesyl Diphosphate Synthase"/>
    <property type="match status" value="1"/>
</dbReference>
<dbReference type="PROSITE" id="PS01045">
    <property type="entry name" value="SQUALEN_PHYTOEN_SYN_2"/>
    <property type="match status" value="1"/>
</dbReference>
<evidence type="ECO:0000256" key="1">
    <source>
        <dbReference type="ARBA" id="ARBA00004829"/>
    </source>
</evidence>
<evidence type="ECO:0000313" key="3">
    <source>
        <dbReference type="EMBL" id="SNB52629.1"/>
    </source>
</evidence>
<protein>
    <submittedName>
        <fullName evidence="3">Phytoene synthase</fullName>
    </submittedName>
</protein>
<dbReference type="InterPro" id="IPR008949">
    <property type="entry name" value="Isoprenoid_synthase_dom_sf"/>
</dbReference>
<reference evidence="4" key="1">
    <citation type="submission" date="2017-06" db="EMBL/GenBank/DDBJ databases">
        <authorList>
            <person name="Varghese N."/>
            <person name="Submissions S."/>
        </authorList>
    </citation>
    <scope>NUCLEOTIDE SEQUENCE [LARGE SCALE GENOMIC DNA]</scope>
    <source>
        <strain evidence="4">JAD2</strain>
    </source>
</reference>
<evidence type="ECO:0000256" key="2">
    <source>
        <dbReference type="ARBA" id="ARBA00022679"/>
    </source>
</evidence>
<sequence length="328" mass="36895">MREETWAEWERPLVGWAYEAARSEALESSPRVGDVDRAYAVCEGIIRRYSRSFALASSLLPAEKRRAVRALYAFCRVTDDLVDAPRTDPAVALARWRALALSPQPPADEPVLVAWADARRRYRIPRGYVEQFLDGVARDLDLRPYETFAELAAYCYGVASTVGLMSMFIIGYTDRSALLYAVRLGVALQLTNILRDVGEDWRAGRLYLPREELRAFGISEEQIAEGRVDARWRAFMRFQITRARRLYAAALPGLRWLSPEGRVAIRAAAELYQGILGAIERNGYDVFTRRAALGPVARLWIALRAWWAERRPGAQGAPSASPPAMDAS</sequence>
<keyword evidence="2" id="KW-0808">Transferase</keyword>